<dbReference type="PROSITE" id="PS50076">
    <property type="entry name" value="DNAJ_2"/>
    <property type="match status" value="1"/>
</dbReference>
<evidence type="ECO:0000313" key="4">
    <source>
        <dbReference type="Proteomes" id="UP000294678"/>
    </source>
</evidence>
<dbReference type="PRINTS" id="PR00625">
    <property type="entry name" value="JDOMAIN"/>
</dbReference>
<name>A0AA46DZ14_9FUSO</name>
<feature type="transmembrane region" description="Helical" evidence="1">
    <location>
        <begin position="28"/>
        <end position="54"/>
    </location>
</feature>
<proteinExistence type="predicted"/>
<gene>
    <name evidence="3" type="ORF">EV215_1091</name>
</gene>
<evidence type="ECO:0000313" key="3">
    <source>
        <dbReference type="EMBL" id="TDT70545.1"/>
    </source>
</evidence>
<dbReference type="Proteomes" id="UP000294678">
    <property type="component" value="Unassembled WGS sequence"/>
</dbReference>
<protein>
    <submittedName>
        <fullName evidence="3">DnaJ-like protein</fullName>
    </submittedName>
</protein>
<dbReference type="SMART" id="SM00271">
    <property type="entry name" value="DnaJ"/>
    <property type="match status" value="1"/>
</dbReference>
<dbReference type="InterPro" id="IPR050817">
    <property type="entry name" value="DjlA_DnaK_co-chaperone"/>
</dbReference>
<dbReference type="EMBL" id="SOBG01000004">
    <property type="protein sequence ID" value="TDT70545.1"/>
    <property type="molecule type" value="Genomic_DNA"/>
</dbReference>
<reference evidence="3 4" key="1">
    <citation type="submission" date="2019-03" db="EMBL/GenBank/DDBJ databases">
        <title>Genomic Encyclopedia of Type Strains, Phase IV (KMG-IV): sequencing the most valuable type-strain genomes for metagenomic binning, comparative biology and taxonomic classification.</title>
        <authorList>
            <person name="Goeker M."/>
        </authorList>
    </citation>
    <scope>NUCLEOTIDE SEQUENCE [LARGE SCALE GENOMIC DNA]</scope>
    <source>
        <strain evidence="3 4">DSM 100055</strain>
    </source>
</reference>
<evidence type="ECO:0000256" key="1">
    <source>
        <dbReference type="SAM" id="Phobius"/>
    </source>
</evidence>
<keyword evidence="4" id="KW-1185">Reference proteome</keyword>
<dbReference type="InterPro" id="IPR036869">
    <property type="entry name" value="J_dom_sf"/>
</dbReference>
<dbReference type="AlphaFoldDB" id="A0AA46DZ14"/>
<dbReference type="RefSeq" id="WP_134112979.1">
    <property type="nucleotide sequence ID" value="NZ_SOBG01000004.1"/>
</dbReference>
<sequence>MLLGLLIFIGLILLFGMQKTFYITFSLIFVYLFFMLFGALFSFFLPVIVIIFLWKLFIPKSKSNTYYYKFSDEDFNRYYNYKSHNNNYNGFYQNNYNKDKFYDILGIDKTASQDEIKKAYRNLARQYHPDKYANASEEEKKVAETKFKEINEAYENLTK</sequence>
<feature type="domain" description="J" evidence="2">
    <location>
        <begin position="100"/>
        <end position="159"/>
    </location>
</feature>
<dbReference type="SUPFAM" id="SSF46565">
    <property type="entry name" value="Chaperone J-domain"/>
    <property type="match status" value="1"/>
</dbReference>
<dbReference type="PANTHER" id="PTHR24074">
    <property type="entry name" value="CO-CHAPERONE PROTEIN DJLA"/>
    <property type="match status" value="1"/>
</dbReference>
<dbReference type="InterPro" id="IPR001623">
    <property type="entry name" value="DnaJ_domain"/>
</dbReference>
<accession>A0AA46DZ14</accession>
<keyword evidence="1" id="KW-1133">Transmembrane helix</keyword>
<keyword evidence="1" id="KW-0812">Transmembrane</keyword>
<dbReference type="Pfam" id="PF00226">
    <property type="entry name" value="DnaJ"/>
    <property type="match status" value="1"/>
</dbReference>
<organism evidence="3 4">
    <name type="scientific">Hypnocyclicus thermotrophus</name>
    <dbReference type="NCBI Taxonomy" id="1627895"/>
    <lineage>
        <taxon>Bacteria</taxon>
        <taxon>Fusobacteriati</taxon>
        <taxon>Fusobacteriota</taxon>
        <taxon>Fusobacteriia</taxon>
        <taxon>Fusobacteriales</taxon>
        <taxon>Fusobacteriaceae</taxon>
        <taxon>Hypnocyclicus</taxon>
    </lineage>
</organism>
<evidence type="ECO:0000259" key="2">
    <source>
        <dbReference type="PROSITE" id="PS50076"/>
    </source>
</evidence>
<keyword evidence="1" id="KW-0472">Membrane</keyword>
<dbReference type="Gene3D" id="1.10.287.110">
    <property type="entry name" value="DnaJ domain"/>
    <property type="match status" value="1"/>
</dbReference>
<dbReference type="CDD" id="cd06257">
    <property type="entry name" value="DnaJ"/>
    <property type="match status" value="1"/>
</dbReference>
<comment type="caution">
    <text evidence="3">The sequence shown here is derived from an EMBL/GenBank/DDBJ whole genome shotgun (WGS) entry which is preliminary data.</text>
</comment>